<feature type="transmembrane region" description="Helical" evidence="7">
    <location>
        <begin position="422"/>
        <end position="443"/>
    </location>
</feature>
<keyword evidence="9" id="KW-1185">Reference proteome</keyword>
<proteinExistence type="predicted"/>
<organism evidence="8 9">
    <name type="scientific">Paraphoma chrysanthemicola</name>
    <dbReference type="NCBI Taxonomy" id="798071"/>
    <lineage>
        <taxon>Eukaryota</taxon>
        <taxon>Fungi</taxon>
        <taxon>Dikarya</taxon>
        <taxon>Ascomycota</taxon>
        <taxon>Pezizomycotina</taxon>
        <taxon>Dothideomycetes</taxon>
        <taxon>Pleosporomycetidae</taxon>
        <taxon>Pleosporales</taxon>
        <taxon>Pleosporineae</taxon>
        <taxon>Phaeosphaeriaceae</taxon>
        <taxon>Paraphoma</taxon>
    </lineage>
</organism>
<evidence type="ECO:0000256" key="2">
    <source>
        <dbReference type="ARBA" id="ARBA00022448"/>
    </source>
</evidence>
<dbReference type="GO" id="GO:0005886">
    <property type="term" value="C:plasma membrane"/>
    <property type="evidence" value="ECO:0007669"/>
    <property type="project" value="TreeGrafter"/>
</dbReference>
<feature type="transmembrane region" description="Helical" evidence="7">
    <location>
        <begin position="449"/>
        <end position="471"/>
    </location>
</feature>
<evidence type="ECO:0000256" key="1">
    <source>
        <dbReference type="ARBA" id="ARBA00004141"/>
    </source>
</evidence>
<comment type="subcellular location">
    <subcellularLocation>
        <location evidence="1">Membrane</location>
        <topology evidence="1">Multi-pass membrane protein</topology>
    </subcellularLocation>
</comment>
<accession>A0A8K0R7R5</accession>
<feature type="transmembrane region" description="Helical" evidence="7">
    <location>
        <begin position="59"/>
        <end position="84"/>
    </location>
</feature>
<feature type="transmembrane region" description="Helical" evidence="7">
    <location>
        <begin position="324"/>
        <end position="345"/>
    </location>
</feature>
<evidence type="ECO:0000256" key="5">
    <source>
        <dbReference type="ARBA" id="ARBA00023136"/>
    </source>
</evidence>
<evidence type="ECO:0000256" key="7">
    <source>
        <dbReference type="SAM" id="Phobius"/>
    </source>
</evidence>
<feature type="transmembrane region" description="Helical" evidence="7">
    <location>
        <begin position="365"/>
        <end position="383"/>
    </location>
</feature>
<evidence type="ECO:0000313" key="8">
    <source>
        <dbReference type="EMBL" id="KAH7089621.1"/>
    </source>
</evidence>
<dbReference type="PROSITE" id="PS00216">
    <property type="entry name" value="SUGAR_TRANSPORT_1"/>
    <property type="match status" value="1"/>
</dbReference>
<evidence type="ECO:0000313" key="9">
    <source>
        <dbReference type="Proteomes" id="UP000813461"/>
    </source>
</evidence>
<dbReference type="InterPro" id="IPR005829">
    <property type="entry name" value="Sugar_transporter_CS"/>
</dbReference>
<dbReference type="PANTHER" id="PTHR23501:SF109">
    <property type="entry name" value="MAJOR FACILITATOR SUPERFAMILY (MFS) PROFILE DOMAIN-CONTAINING PROTEIN-RELATED"/>
    <property type="match status" value="1"/>
</dbReference>
<feature type="transmembrane region" description="Helical" evidence="7">
    <location>
        <begin position="483"/>
        <end position="512"/>
    </location>
</feature>
<keyword evidence="2" id="KW-0813">Transport</keyword>
<feature type="transmembrane region" description="Helical" evidence="7">
    <location>
        <begin position="210"/>
        <end position="232"/>
    </location>
</feature>
<dbReference type="GO" id="GO:0022857">
    <property type="term" value="F:transmembrane transporter activity"/>
    <property type="evidence" value="ECO:0007669"/>
    <property type="project" value="InterPro"/>
</dbReference>
<dbReference type="InterPro" id="IPR010573">
    <property type="entry name" value="MFS_Str1/Tri12-like"/>
</dbReference>
<feature type="transmembrane region" description="Helical" evidence="7">
    <location>
        <begin position="183"/>
        <end position="204"/>
    </location>
</feature>
<dbReference type="AlphaFoldDB" id="A0A8K0R7R5"/>
<reference evidence="8" key="1">
    <citation type="journal article" date="2021" name="Nat. Commun.">
        <title>Genetic determinants of endophytism in the Arabidopsis root mycobiome.</title>
        <authorList>
            <person name="Mesny F."/>
            <person name="Miyauchi S."/>
            <person name="Thiergart T."/>
            <person name="Pickel B."/>
            <person name="Atanasova L."/>
            <person name="Karlsson M."/>
            <person name="Huettel B."/>
            <person name="Barry K.W."/>
            <person name="Haridas S."/>
            <person name="Chen C."/>
            <person name="Bauer D."/>
            <person name="Andreopoulos W."/>
            <person name="Pangilinan J."/>
            <person name="LaButti K."/>
            <person name="Riley R."/>
            <person name="Lipzen A."/>
            <person name="Clum A."/>
            <person name="Drula E."/>
            <person name="Henrissat B."/>
            <person name="Kohler A."/>
            <person name="Grigoriev I.V."/>
            <person name="Martin F.M."/>
            <person name="Hacquard S."/>
        </authorList>
    </citation>
    <scope>NUCLEOTIDE SEQUENCE</scope>
    <source>
        <strain evidence="8">MPI-SDFR-AT-0120</strain>
    </source>
</reference>
<sequence length="584" mass="62470">METDKVPAAMHTENMTGSRDSDTRFSSEVEKQPIGGMMPDVSKVDSQDGESNFRLNFRIIGALVGCSLAFAGSQLIPLSFFTLYTFIARDLGETNFVWFKAANSVGQVVASVALGPLSDILGRKGIFLTGISLAMLGMIVCASTPTGGGFIAGQCLAGFGLMTEELVALAVTSELVPVSKRPVYGAAMISGFLPWAPGALYAQLLAMRNWRYIACMAAVWHALALAVVTIFYKPPPQVRSPTDDPTISILKKVDFIGMALGLAGFVLFLVGLNWGGQTYPWKSYQVGVTIGIGLGTIVVFILWEIFGAKHPLFPRRLVQHKLPFWSIMFVIFAAGVNYVPLAIFWPIQSISVYNSSHRETGINTVPVGLCILGGAIISAGLCGKWPKHTRIIMTVFCIMQTAGVGAMAAADPNNIKTVWGPLIIGLFGVGGVLFPNQIIVTIITPDDLLATVTSLTFVIRGVSQATALTLLQNRLTAQLRSKAVGIVALPAIRAGVTSIPAITAMVSALTAVPFKEYVPLALPQVARNPVAYETLRRATAQLFGESFPLLYYIGLGFGVAGCIASILVGDMSKYMDEHVAVKMH</sequence>
<feature type="transmembrane region" description="Helical" evidence="7">
    <location>
        <begin position="126"/>
        <end position="145"/>
    </location>
</feature>
<feature type="region of interest" description="Disordered" evidence="6">
    <location>
        <begin position="1"/>
        <end position="26"/>
    </location>
</feature>
<keyword evidence="3 7" id="KW-0812">Transmembrane</keyword>
<feature type="transmembrane region" description="Helical" evidence="7">
    <location>
        <begin position="284"/>
        <end position="303"/>
    </location>
</feature>
<gene>
    <name evidence="8" type="ORF">FB567DRAFT_306594</name>
</gene>
<dbReference type="EMBL" id="JAGMVJ010000006">
    <property type="protein sequence ID" value="KAH7089621.1"/>
    <property type="molecule type" value="Genomic_DNA"/>
</dbReference>
<dbReference type="SUPFAM" id="SSF103473">
    <property type="entry name" value="MFS general substrate transporter"/>
    <property type="match status" value="1"/>
</dbReference>
<dbReference type="Pfam" id="PF06609">
    <property type="entry name" value="TRI12"/>
    <property type="match status" value="1"/>
</dbReference>
<keyword evidence="5 7" id="KW-0472">Membrane</keyword>
<feature type="transmembrane region" description="Helical" evidence="7">
    <location>
        <begin position="549"/>
        <end position="568"/>
    </location>
</feature>
<evidence type="ECO:0000256" key="3">
    <source>
        <dbReference type="ARBA" id="ARBA00022692"/>
    </source>
</evidence>
<dbReference type="OrthoDB" id="4139357at2759"/>
<dbReference type="Gene3D" id="1.20.1250.20">
    <property type="entry name" value="MFS general substrate transporter like domains"/>
    <property type="match status" value="1"/>
</dbReference>
<protein>
    <submittedName>
        <fullName evidence="8">Fungal trichothecene efflux pump</fullName>
    </submittedName>
</protein>
<dbReference type="Proteomes" id="UP000813461">
    <property type="component" value="Unassembled WGS sequence"/>
</dbReference>
<dbReference type="InterPro" id="IPR036259">
    <property type="entry name" value="MFS_trans_sf"/>
</dbReference>
<dbReference type="PANTHER" id="PTHR23501">
    <property type="entry name" value="MAJOR FACILITATOR SUPERFAMILY"/>
    <property type="match status" value="1"/>
</dbReference>
<feature type="transmembrane region" description="Helical" evidence="7">
    <location>
        <begin position="96"/>
        <end position="114"/>
    </location>
</feature>
<keyword evidence="4 7" id="KW-1133">Transmembrane helix</keyword>
<evidence type="ECO:0000256" key="4">
    <source>
        <dbReference type="ARBA" id="ARBA00022989"/>
    </source>
</evidence>
<name>A0A8K0R7R5_9PLEO</name>
<feature type="transmembrane region" description="Helical" evidence="7">
    <location>
        <begin position="253"/>
        <end position="272"/>
    </location>
</feature>
<comment type="caution">
    <text evidence="8">The sequence shown here is derived from an EMBL/GenBank/DDBJ whole genome shotgun (WGS) entry which is preliminary data.</text>
</comment>
<evidence type="ECO:0000256" key="6">
    <source>
        <dbReference type="SAM" id="MobiDB-lite"/>
    </source>
</evidence>